<dbReference type="Proteomes" id="UP001218188">
    <property type="component" value="Unassembled WGS sequence"/>
</dbReference>
<feature type="region of interest" description="Disordered" evidence="1">
    <location>
        <begin position="1"/>
        <end position="30"/>
    </location>
</feature>
<dbReference type="AlphaFoldDB" id="A0AAD6SIA6"/>
<keyword evidence="3" id="KW-1185">Reference proteome</keyword>
<evidence type="ECO:0000313" key="2">
    <source>
        <dbReference type="EMBL" id="KAJ7028019.1"/>
    </source>
</evidence>
<protein>
    <submittedName>
        <fullName evidence="2">Uncharacterized protein</fullName>
    </submittedName>
</protein>
<reference evidence="2" key="1">
    <citation type="submission" date="2023-03" db="EMBL/GenBank/DDBJ databases">
        <title>Massive genome expansion in bonnet fungi (Mycena s.s.) driven by repeated elements and novel gene families across ecological guilds.</title>
        <authorList>
            <consortium name="Lawrence Berkeley National Laboratory"/>
            <person name="Harder C.B."/>
            <person name="Miyauchi S."/>
            <person name="Viragh M."/>
            <person name="Kuo A."/>
            <person name="Thoen E."/>
            <person name="Andreopoulos B."/>
            <person name="Lu D."/>
            <person name="Skrede I."/>
            <person name="Drula E."/>
            <person name="Henrissat B."/>
            <person name="Morin E."/>
            <person name="Kohler A."/>
            <person name="Barry K."/>
            <person name="LaButti K."/>
            <person name="Morin E."/>
            <person name="Salamov A."/>
            <person name="Lipzen A."/>
            <person name="Mereny Z."/>
            <person name="Hegedus B."/>
            <person name="Baldrian P."/>
            <person name="Stursova M."/>
            <person name="Weitz H."/>
            <person name="Taylor A."/>
            <person name="Grigoriev I.V."/>
            <person name="Nagy L.G."/>
            <person name="Martin F."/>
            <person name="Kauserud H."/>
        </authorList>
    </citation>
    <scope>NUCLEOTIDE SEQUENCE</scope>
    <source>
        <strain evidence="2">CBHHK200</strain>
    </source>
</reference>
<comment type="caution">
    <text evidence="2">The sequence shown here is derived from an EMBL/GenBank/DDBJ whole genome shotgun (WGS) entry which is preliminary data.</text>
</comment>
<dbReference type="EMBL" id="JARJCM010000117">
    <property type="protein sequence ID" value="KAJ7028019.1"/>
    <property type="molecule type" value="Genomic_DNA"/>
</dbReference>
<proteinExistence type="predicted"/>
<evidence type="ECO:0000256" key="1">
    <source>
        <dbReference type="SAM" id="MobiDB-lite"/>
    </source>
</evidence>
<gene>
    <name evidence="2" type="ORF">C8F04DRAFT_70824</name>
</gene>
<evidence type="ECO:0000313" key="3">
    <source>
        <dbReference type="Proteomes" id="UP001218188"/>
    </source>
</evidence>
<sequence length="217" mass="24022">MTEPPRDPADAQLRAPRTAVPSGRRDATSADPRVAMALRIHAPWHFLSARHGRALHKTASVWMKSPIPALVPESLRRQCPRGSLPCKRSTSIRISHPANTPPLCLACLLHTILTSTDPPRATHLPPKPHLILDAQFRVTYPNNERRTRLCYVMLCYVCYALLLRPLDARVEPASLLSKMKTILRDAGSTPPPPPPERVTATVLHGDLDSQVPSKGLY</sequence>
<organism evidence="2 3">
    <name type="scientific">Mycena alexandri</name>
    <dbReference type="NCBI Taxonomy" id="1745969"/>
    <lineage>
        <taxon>Eukaryota</taxon>
        <taxon>Fungi</taxon>
        <taxon>Dikarya</taxon>
        <taxon>Basidiomycota</taxon>
        <taxon>Agaricomycotina</taxon>
        <taxon>Agaricomycetes</taxon>
        <taxon>Agaricomycetidae</taxon>
        <taxon>Agaricales</taxon>
        <taxon>Marasmiineae</taxon>
        <taxon>Mycenaceae</taxon>
        <taxon>Mycena</taxon>
    </lineage>
</organism>
<accession>A0AAD6SIA6</accession>
<name>A0AAD6SIA6_9AGAR</name>